<sequence>PHVNSGVASVFIENLLIICPCKANVMSLALHWLQPAYYGNLASEVVNCCLAFWVMHESFLSVSGVVVGVLSELEKWFDILLAFTELLVVYAWDRAANRAHLVFPNLKTLCAPLDPIPPGWNELRLSAAGAYDFLWLNWVNSKVKVEMEDDTSLGRVSQVVSVVVTLGSVE</sequence>
<dbReference type="Proteomes" id="UP000824469">
    <property type="component" value="Unassembled WGS sequence"/>
</dbReference>
<proteinExistence type="predicted"/>
<feature type="non-terminal residue" evidence="1">
    <location>
        <position position="1"/>
    </location>
</feature>
<gene>
    <name evidence="1" type="ORF">KI387_023450</name>
</gene>
<accession>A0AA38L7J4</accession>
<dbReference type="EMBL" id="JAHRHJ020000005">
    <property type="protein sequence ID" value="KAH9314823.1"/>
    <property type="molecule type" value="Genomic_DNA"/>
</dbReference>
<name>A0AA38L7J4_TAXCH</name>
<reference evidence="1 2" key="1">
    <citation type="journal article" date="2021" name="Nat. Plants">
        <title>The Taxus genome provides insights into paclitaxel biosynthesis.</title>
        <authorList>
            <person name="Xiong X."/>
            <person name="Gou J."/>
            <person name="Liao Q."/>
            <person name="Li Y."/>
            <person name="Zhou Q."/>
            <person name="Bi G."/>
            <person name="Li C."/>
            <person name="Du R."/>
            <person name="Wang X."/>
            <person name="Sun T."/>
            <person name="Guo L."/>
            <person name="Liang H."/>
            <person name="Lu P."/>
            <person name="Wu Y."/>
            <person name="Zhang Z."/>
            <person name="Ro D.K."/>
            <person name="Shang Y."/>
            <person name="Huang S."/>
            <person name="Yan J."/>
        </authorList>
    </citation>
    <scope>NUCLEOTIDE SEQUENCE [LARGE SCALE GENOMIC DNA]</scope>
    <source>
        <strain evidence="1">Ta-2019</strain>
    </source>
</reference>
<dbReference type="AlphaFoldDB" id="A0AA38L7J4"/>
<evidence type="ECO:0000313" key="2">
    <source>
        <dbReference type="Proteomes" id="UP000824469"/>
    </source>
</evidence>
<evidence type="ECO:0000313" key="1">
    <source>
        <dbReference type="EMBL" id="KAH9314823.1"/>
    </source>
</evidence>
<comment type="caution">
    <text evidence="1">The sequence shown here is derived from an EMBL/GenBank/DDBJ whole genome shotgun (WGS) entry which is preliminary data.</text>
</comment>
<organism evidence="1 2">
    <name type="scientific">Taxus chinensis</name>
    <name type="common">Chinese yew</name>
    <name type="synonym">Taxus wallichiana var. chinensis</name>
    <dbReference type="NCBI Taxonomy" id="29808"/>
    <lineage>
        <taxon>Eukaryota</taxon>
        <taxon>Viridiplantae</taxon>
        <taxon>Streptophyta</taxon>
        <taxon>Embryophyta</taxon>
        <taxon>Tracheophyta</taxon>
        <taxon>Spermatophyta</taxon>
        <taxon>Pinopsida</taxon>
        <taxon>Pinidae</taxon>
        <taxon>Conifers II</taxon>
        <taxon>Cupressales</taxon>
        <taxon>Taxaceae</taxon>
        <taxon>Taxus</taxon>
    </lineage>
</organism>
<protein>
    <submittedName>
        <fullName evidence="1">Uncharacterized protein</fullName>
    </submittedName>
</protein>
<keyword evidence="2" id="KW-1185">Reference proteome</keyword>